<feature type="compositionally biased region" description="Basic and acidic residues" evidence="1">
    <location>
        <begin position="91"/>
        <end position="115"/>
    </location>
</feature>
<keyword evidence="3" id="KW-1185">Reference proteome</keyword>
<gene>
    <name evidence="2" type="ORF">BBK36DRAFT_1138102</name>
</gene>
<feature type="compositionally biased region" description="Basic and acidic residues" evidence="1">
    <location>
        <begin position="136"/>
        <end position="145"/>
    </location>
</feature>
<evidence type="ECO:0000313" key="3">
    <source>
        <dbReference type="Proteomes" id="UP000241546"/>
    </source>
</evidence>
<dbReference type="AlphaFoldDB" id="A0A2T4BK45"/>
<reference evidence="3" key="1">
    <citation type="submission" date="2016-07" db="EMBL/GenBank/DDBJ databases">
        <title>Multiple horizontal gene transfer events from other fungi enriched the ability of initially mycotrophic Trichoderma (Ascomycota) to feed on dead plant biomass.</title>
        <authorList>
            <consortium name="DOE Joint Genome Institute"/>
            <person name="Atanasova L."/>
            <person name="Chenthamara K."/>
            <person name="Zhang J."/>
            <person name="Grujic M."/>
            <person name="Henrissat B."/>
            <person name="Kuo A."/>
            <person name="Aerts A."/>
            <person name="Salamov A."/>
            <person name="Lipzen A."/>
            <person name="Labutti K."/>
            <person name="Barry K."/>
            <person name="Miao Y."/>
            <person name="Rahimi M.J."/>
            <person name="Shen Q."/>
            <person name="Grigoriev I.V."/>
            <person name="Kubicek C.P."/>
            <person name="Druzhinina I.S."/>
        </authorList>
    </citation>
    <scope>NUCLEOTIDE SEQUENCE [LARGE SCALE GENOMIC DNA]</scope>
    <source>
        <strain evidence="3">TUCIM 6016</strain>
    </source>
</reference>
<evidence type="ECO:0000313" key="2">
    <source>
        <dbReference type="EMBL" id="PTB69678.1"/>
    </source>
</evidence>
<feature type="region of interest" description="Disordered" evidence="1">
    <location>
        <begin position="62"/>
        <end position="145"/>
    </location>
</feature>
<accession>A0A2T4BK45</accession>
<protein>
    <submittedName>
        <fullName evidence="2">Uncharacterized protein</fullName>
    </submittedName>
</protein>
<dbReference type="RefSeq" id="XP_024752998.1">
    <property type="nucleotide sequence ID" value="XM_024893219.1"/>
</dbReference>
<sequence>MSKVTSLSWAAGACLSCKVASKPVLFHVQTCVRDLVAPGPRSWRLPVNETIAAQYNNVSSFKGSQYNAGQENQPPTYDEATKDTVPSFLRAKREGEQRINAKRRQQEEKQGEGLDRSILAYLVGKQPEGDISQTQQDKHPMGMNT</sequence>
<dbReference type="Proteomes" id="UP000241546">
    <property type="component" value="Unassembled WGS sequence"/>
</dbReference>
<proteinExistence type="predicted"/>
<feature type="compositionally biased region" description="Polar residues" evidence="1">
    <location>
        <begin position="62"/>
        <end position="75"/>
    </location>
</feature>
<name>A0A2T4BK45_9HYPO</name>
<organism evidence="2 3">
    <name type="scientific">Trichoderma citrinoviride</name>
    <dbReference type="NCBI Taxonomy" id="58853"/>
    <lineage>
        <taxon>Eukaryota</taxon>
        <taxon>Fungi</taxon>
        <taxon>Dikarya</taxon>
        <taxon>Ascomycota</taxon>
        <taxon>Pezizomycotina</taxon>
        <taxon>Sordariomycetes</taxon>
        <taxon>Hypocreomycetidae</taxon>
        <taxon>Hypocreales</taxon>
        <taxon>Hypocreaceae</taxon>
        <taxon>Trichoderma</taxon>
    </lineage>
</organism>
<dbReference type="GeneID" id="36601337"/>
<dbReference type="EMBL" id="KZ680208">
    <property type="protein sequence ID" value="PTB69678.1"/>
    <property type="molecule type" value="Genomic_DNA"/>
</dbReference>
<evidence type="ECO:0000256" key="1">
    <source>
        <dbReference type="SAM" id="MobiDB-lite"/>
    </source>
</evidence>